<dbReference type="SMART" id="SM00249">
    <property type="entry name" value="PHD"/>
    <property type="match status" value="1"/>
</dbReference>
<dbReference type="EMBL" id="CAEY01000544">
    <property type="status" value="NOT_ANNOTATED_CDS"/>
    <property type="molecule type" value="Genomic_DNA"/>
</dbReference>
<dbReference type="GO" id="GO:0008270">
    <property type="term" value="F:zinc ion binding"/>
    <property type="evidence" value="ECO:0007669"/>
    <property type="project" value="UniProtKB-KW"/>
</dbReference>
<reference evidence="7" key="1">
    <citation type="submission" date="2011-08" db="EMBL/GenBank/DDBJ databases">
        <authorList>
            <person name="Rombauts S."/>
        </authorList>
    </citation>
    <scope>NUCLEOTIDE SEQUENCE</scope>
    <source>
        <strain evidence="7">London</strain>
    </source>
</reference>
<dbReference type="AlphaFoldDB" id="T1KTL2"/>
<keyword evidence="3" id="KW-0862">Zinc</keyword>
<dbReference type="InterPro" id="IPR019787">
    <property type="entry name" value="Znf_PHD-finger"/>
</dbReference>
<dbReference type="InterPro" id="IPR019786">
    <property type="entry name" value="Zinc_finger_PHD-type_CS"/>
</dbReference>
<evidence type="ECO:0000313" key="6">
    <source>
        <dbReference type="EnsemblMetazoa" id="tetur21g00160.1"/>
    </source>
</evidence>
<keyword evidence="1" id="KW-0479">Metal-binding</keyword>
<evidence type="ECO:0000256" key="4">
    <source>
        <dbReference type="PROSITE-ProRule" id="PRU00146"/>
    </source>
</evidence>
<protein>
    <recommendedName>
        <fullName evidence="5">PHD-type domain-containing protein</fullName>
    </recommendedName>
</protein>
<keyword evidence="2 4" id="KW-0863">Zinc-finger</keyword>
<dbReference type="Pfam" id="PF00628">
    <property type="entry name" value="PHD"/>
    <property type="match status" value="1"/>
</dbReference>
<name>T1KTL2_TETUR</name>
<dbReference type="Gene3D" id="3.30.40.10">
    <property type="entry name" value="Zinc/RING finger domain, C3HC4 (zinc finger)"/>
    <property type="match status" value="1"/>
</dbReference>
<proteinExistence type="predicted"/>
<evidence type="ECO:0000259" key="5">
    <source>
        <dbReference type="PROSITE" id="PS50016"/>
    </source>
</evidence>
<dbReference type="SUPFAM" id="SSF57903">
    <property type="entry name" value="FYVE/PHD zinc finger"/>
    <property type="match status" value="1"/>
</dbReference>
<reference evidence="6" key="2">
    <citation type="submission" date="2015-06" db="UniProtKB">
        <authorList>
            <consortium name="EnsemblMetazoa"/>
        </authorList>
    </citation>
    <scope>IDENTIFICATION</scope>
</reference>
<dbReference type="InterPro" id="IPR011011">
    <property type="entry name" value="Znf_FYVE_PHD"/>
</dbReference>
<evidence type="ECO:0000256" key="2">
    <source>
        <dbReference type="ARBA" id="ARBA00022771"/>
    </source>
</evidence>
<dbReference type="PROSITE" id="PS50016">
    <property type="entry name" value="ZF_PHD_2"/>
    <property type="match status" value="1"/>
</dbReference>
<dbReference type="Proteomes" id="UP000015104">
    <property type="component" value="Unassembled WGS sequence"/>
</dbReference>
<dbReference type="InterPro" id="IPR001965">
    <property type="entry name" value="Znf_PHD"/>
</dbReference>
<dbReference type="HOGENOM" id="CLU_2087906_0_0_1"/>
<accession>T1KTL2</accession>
<sequence length="117" mass="13545">MISWLKLPINCEAIVIENVKITSEHVAAIDNLSLQKFRNDFIDLSLIEQFFETSAFIEFVNKVNSLKNKRWLCDSCRKTTGPKIVLQCDVCLAWYHLRCVGLKSVPKTQFYKCPECN</sequence>
<dbReference type="InterPro" id="IPR013083">
    <property type="entry name" value="Znf_RING/FYVE/PHD"/>
</dbReference>
<organism evidence="6 7">
    <name type="scientific">Tetranychus urticae</name>
    <name type="common">Two-spotted spider mite</name>
    <dbReference type="NCBI Taxonomy" id="32264"/>
    <lineage>
        <taxon>Eukaryota</taxon>
        <taxon>Metazoa</taxon>
        <taxon>Ecdysozoa</taxon>
        <taxon>Arthropoda</taxon>
        <taxon>Chelicerata</taxon>
        <taxon>Arachnida</taxon>
        <taxon>Acari</taxon>
        <taxon>Acariformes</taxon>
        <taxon>Trombidiformes</taxon>
        <taxon>Prostigmata</taxon>
        <taxon>Eleutherengona</taxon>
        <taxon>Raphignathae</taxon>
        <taxon>Tetranychoidea</taxon>
        <taxon>Tetranychidae</taxon>
        <taxon>Tetranychus</taxon>
    </lineage>
</organism>
<evidence type="ECO:0000256" key="3">
    <source>
        <dbReference type="ARBA" id="ARBA00022833"/>
    </source>
</evidence>
<dbReference type="PROSITE" id="PS01359">
    <property type="entry name" value="ZF_PHD_1"/>
    <property type="match status" value="1"/>
</dbReference>
<evidence type="ECO:0000256" key="1">
    <source>
        <dbReference type="ARBA" id="ARBA00022723"/>
    </source>
</evidence>
<keyword evidence="7" id="KW-1185">Reference proteome</keyword>
<evidence type="ECO:0000313" key="7">
    <source>
        <dbReference type="Proteomes" id="UP000015104"/>
    </source>
</evidence>
<feature type="domain" description="PHD-type" evidence="5">
    <location>
        <begin position="70"/>
        <end position="117"/>
    </location>
</feature>
<dbReference type="EnsemblMetazoa" id="tetur21g00160.1">
    <property type="protein sequence ID" value="tetur21g00160.1"/>
    <property type="gene ID" value="tetur21g00160"/>
</dbReference>